<gene>
    <name evidence="1" type="ORF">Nepgr_000973</name>
</gene>
<evidence type="ECO:0000313" key="1">
    <source>
        <dbReference type="EMBL" id="GMG99133.1"/>
    </source>
</evidence>
<sequence>MASVADIASVLRESDVKVLCVEFNVPKEIAWRVPGRNDRAFAPLVGHITVYEAHLRSGLRLPLSDDLQSVLRALRINTAIYDSLKNWKNRFFFVSVGATWPLAKDWGQVPEAYTGTLFVAEVAALE</sequence>
<accession>A0AAD3RWL4</accession>
<dbReference type="EMBL" id="BSYO01000001">
    <property type="protein sequence ID" value="GMG99133.1"/>
    <property type="molecule type" value="Genomic_DNA"/>
</dbReference>
<dbReference type="AlphaFoldDB" id="A0AAD3RWL4"/>
<evidence type="ECO:0000313" key="2">
    <source>
        <dbReference type="Proteomes" id="UP001279734"/>
    </source>
</evidence>
<reference evidence="1" key="1">
    <citation type="submission" date="2023-05" db="EMBL/GenBank/DDBJ databases">
        <title>Nepenthes gracilis genome sequencing.</title>
        <authorList>
            <person name="Fukushima K."/>
        </authorList>
    </citation>
    <scope>NUCLEOTIDE SEQUENCE</scope>
    <source>
        <strain evidence="1">SING2019-196</strain>
    </source>
</reference>
<dbReference type="Proteomes" id="UP001279734">
    <property type="component" value="Unassembled WGS sequence"/>
</dbReference>
<proteinExistence type="predicted"/>
<keyword evidence="2" id="KW-1185">Reference proteome</keyword>
<comment type="caution">
    <text evidence="1">The sequence shown here is derived from an EMBL/GenBank/DDBJ whole genome shotgun (WGS) entry which is preliminary data.</text>
</comment>
<organism evidence="1 2">
    <name type="scientific">Nepenthes gracilis</name>
    <name type="common">Slender pitcher plant</name>
    <dbReference type="NCBI Taxonomy" id="150966"/>
    <lineage>
        <taxon>Eukaryota</taxon>
        <taxon>Viridiplantae</taxon>
        <taxon>Streptophyta</taxon>
        <taxon>Embryophyta</taxon>
        <taxon>Tracheophyta</taxon>
        <taxon>Spermatophyta</taxon>
        <taxon>Magnoliopsida</taxon>
        <taxon>eudicotyledons</taxon>
        <taxon>Gunneridae</taxon>
        <taxon>Pentapetalae</taxon>
        <taxon>Caryophyllales</taxon>
        <taxon>Nepenthaceae</taxon>
        <taxon>Nepenthes</taxon>
    </lineage>
</organism>
<name>A0AAD3RWL4_NEPGR</name>
<protein>
    <submittedName>
        <fullName evidence="1">Uncharacterized protein</fullName>
    </submittedName>
</protein>